<evidence type="ECO:0000313" key="3">
    <source>
        <dbReference type="Proteomes" id="UP000244900"/>
    </source>
</evidence>
<dbReference type="EMBL" id="CP029188">
    <property type="protein sequence ID" value="AWI28349.1"/>
    <property type="molecule type" value="Genomic_DNA"/>
</dbReference>
<dbReference type="RefSeq" id="WP_108905739.1">
    <property type="nucleotide sequence ID" value="NZ_CP029188.1"/>
</dbReference>
<sequence>MTTGYQARLRRIGRWWAVDVPELAIHTQCRTLDEAEDMAREAIAEALGTVPDTVGVELVVPEFAPLLHSVTEARRRRAAADSAERQALSDAVRTLVEDLCVSQGDACRLLGMSHQTVARLSPARGSADARPWRLDGRAAAQRSLAPGSGTRAGDGVDIGGSGPGDTGDGGTGGTGGPGAAGGRGGGRHAGAADRVAGGGDEADDAHRTQRAPERRPGGSSHPGDAARANGQRPAASAVRPRWAIAEDEP</sequence>
<protein>
    <submittedName>
        <fullName evidence="2">Uncharacterized protein</fullName>
    </submittedName>
</protein>
<dbReference type="Proteomes" id="UP000244900">
    <property type="component" value="Chromosome"/>
</dbReference>
<feature type="region of interest" description="Disordered" evidence="1">
    <location>
        <begin position="138"/>
        <end position="249"/>
    </location>
</feature>
<keyword evidence="3" id="KW-1185">Reference proteome</keyword>
<dbReference type="AlphaFoldDB" id="A0A2S1SPN0"/>
<evidence type="ECO:0000313" key="2">
    <source>
        <dbReference type="EMBL" id="AWI28349.1"/>
    </source>
</evidence>
<reference evidence="2 3" key="1">
    <citation type="submission" date="2018-05" db="EMBL/GenBank/DDBJ databases">
        <title>Complete genome sequence of sponge-derived Streptomyces sp. HNM0039.</title>
        <authorList>
            <person name="Huang X."/>
            <person name="Zhou S."/>
        </authorList>
    </citation>
    <scope>NUCLEOTIDE SEQUENCE [LARGE SCALE GENOMIC DNA]</scope>
    <source>
        <strain evidence="2 3">HNM0039</strain>
    </source>
</reference>
<dbReference type="InterPro" id="IPR035069">
    <property type="entry name" value="TTHA1013/TTHA0281-like"/>
</dbReference>
<dbReference type="KEGG" id="stir:DDW44_05755"/>
<gene>
    <name evidence="2" type="ORF">DDW44_05755</name>
</gene>
<feature type="compositionally biased region" description="Gly residues" evidence="1">
    <location>
        <begin position="150"/>
        <end position="188"/>
    </location>
</feature>
<proteinExistence type="predicted"/>
<evidence type="ECO:0000256" key="1">
    <source>
        <dbReference type="SAM" id="MobiDB-lite"/>
    </source>
</evidence>
<name>A0A2S1SPN0_9ACTN</name>
<dbReference type="Gene3D" id="3.30.160.250">
    <property type="match status" value="1"/>
</dbReference>
<feature type="compositionally biased region" description="Basic and acidic residues" evidence="1">
    <location>
        <begin position="204"/>
        <end position="216"/>
    </location>
</feature>
<dbReference type="SUPFAM" id="SSF143100">
    <property type="entry name" value="TTHA1013/TTHA0281-like"/>
    <property type="match status" value="1"/>
</dbReference>
<organism evidence="2 3">
    <name type="scientific">Streptomyces tirandamycinicus</name>
    <dbReference type="NCBI Taxonomy" id="2174846"/>
    <lineage>
        <taxon>Bacteria</taxon>
        <taxon>Bacillati</taxon>
        <taxon>Actinomycetota</taxon>
        <taxon>Actinomycetes</taxon>
        <taxon>Kitasatosporales</taxon>
        <taxon>Streptomycetaceae</taxon>
        <taxon>Streptomyces</taxon>
    </lineage>
</organism>
<dbReference type="OrthoDB" id="5772641at2"/>
<accession>A0A2S1SPN0</accession>